<gene>
    <name evidence="2" type="ORF">METZ01_LOCUS469405</name>
</gene>
<evidence type="ECO:0000256" key="1">
    <source>
        <dbReference type="SAM" id="MobiDB-lite"/>
    </source>
</evidence>
<reference evidence="2" key="1">
    <citation type="submission" date="2018-05" db="EMBL/GenBank/DDBJ databases">
        <authorList>
            <person name="Lanie J.A."/>
            <person name="Ng W.-L."/>
            <person name="Kazmierczak K.M."/>
            <person name="Andrzejewski T.M."/>
            <person name="Davidsen T.M."/>
            <person name="Wayne K.J."/>
            <person name="Tettelin H."/>
            <person name="Glass J.I."/>
            <person name="Rusch D."/>
            <person name="Podicherti R."/>
            <person name="Tsui H.-C.T."/>
            <person name="Winkler M.E."/>
        </authorList>
    </citation>
    <scope>NUCLEOTIDE SEQUENCE</scope>
</reference>
<organism evidence="2">
    <name type="scientific">marine metagenome</name>
    <dbReference type="NCBI Taxonomy" id="408172"/>
    <lineage>
        <taxon>unclassified sequences</taxon>
        <taxon>metagenomes</taxon>
        <taxon>ecological metagenomes</taxon>
    </lineage>
</organism>
<dbReference type="AlphaFoldDB" id="A0A383B9M9"/>
<feature type="compositionally biased region" description="Basic residues" evidence="1">
    <location>
        <begin position="42"/>
        <end position="52"/>
    </location>
</feature>
<name>A0A383B9M9_9ZZZZ</name>
<accession>A0A383B9M9</accession>
<feature type="compositionally biased region" description="Basic residues" evidence="1">
    <location>
        <begin position="1"/>
        <end position="10"/>
    </location>
</feature>
<protein>
    <submittedName>
        <fullName evidence="2">Uncharacterized protein</fullName>
    </submittedName>
</protein>
<feature type="compositionally biased region" description="Basic and acidic residues" evidence="1">
    <location>
        <begin position="13"/>
        <end position="31"/>
    </location>
</feature>
<feature type="region of interest" description="Disordered" evidence="1">
    <location>
        <begin position="1"/>
        <end position="84"/>
    </location>
</feature>
<feature type="compositionally biased region" description="Basic residues" evidence="1">
    <location>
        <begin position="61"/>
        <end position="77"/>
    </location>
</feature>
<proteinExistence type="predicted"/>
<dbReference type="EMBL" id="UINC01198548">
    <property type="protein sequence ID" value="SVE16551.1"/>
    <property type="molecule type" value="Genomic_DNA"/>
</dbReference>
<feature type="non-terminal residue" evidence="2">
    <location>
        <position position="1"/>
    </location>
</feature>
<evidence type="ECO:0000313" key="2">
    <source>
        <dbReference type="EMBL" id="SVE16551.1"/>
    </source>
</evidence>
<feature type="non-terminal residue" evidence="2">
    <location>
        <position position="84"/>
    </location>
</feature>
<sequence length="84" mass="9741">MEGGSRRRQTAPHAEHRQARAEGGPRGHLPDPDGLGRSAAPRPRHRRWRRHGWMGEPHMARPPRRNGRPRRQLRGHSVHQPVRL</sequence>